<keyword evidence="1" id="KW-0808">Transferase</keyword>
<organism evidence="1 2">
    <name type="scientific">Thermoproteus sp. AZ2</name>
    <dbReference type="NCBI Taxonomy" id="1609232"/>
    <lineage>
        <taxon>Archaea</taxon>
        <taxon>Thermoproteota</taxon>
        <taxon>Thermoprotei</taxon>
        <taxon>Thermoproteales</taxon>
        <taxon>Thermoproteaceae</taxon>
        <taxon>Thermoproteus</taxon>
    </lineage>
</organism>
<gene>
    <name evidence="1" type="ORF">TU35_003495</name>
</gene>
<proteinExistence type="predicted"/>
<protein>
    <submittedName>
        <fullName evidence="1">Shikimate kinase</fullName>
        <ecNumber evidence="1">2.7.1.71</ecNumber>
    </submittedName>
</protein>
<dbReference type="EC" id="2.7.1.71" evidence="1"/>
<evidence type="ECO:0000313" key="1">
    <source>
        <dbReference type="EMBL" id="MFB6490304.1"/>
    </source>
</evidence>
<reference evidence="1" key="1">
    <citation type="submission" date="2024-07" db="EMBL/GenBank/DDBJ databases">
        <title>Metagenome and Metagenome-Assembled Genomes of Archaea from a hot spring from the geothermal field of Los Azufres, Mexico.</title>
        <authorList>
            <person name="Marin-Paredes R."/>
            <person name="Martinez-Romero E."/>
            <person name="Servin-Garciduenas L.E."/>
        </authorList>
    </citation>
    <scope>NUCLEOTIDE SEQUENCE</scope>
</reference>
<comment type="caution">
    <text evidence="1">The sequence shown here is derived from an EMBL/GenBank/DDBJ whole genome shotgun (WGS) entry which is preliminary data.</text>
</comment>
<dbReference type="Proteomes" id="UP000033636">
    <property type="component" value="Unassembled WGS sequence"/>
</dbReference>
<name>A0ACC6UZQ0_9CREN</name>
<dbReference type="EMBL" id="JZWT02000007">
    <property type="protein sequence ID" value="MFB6490304.1"/>
    <property type="molecule type" value="Genomic_DNA"/>
</dbReference>
<sequence>MRCATACAWGGGTIINAIALGVGAAFPLSLRVAAEVCESDEDRVTSYADVDLRPIYEALEILRASFKIPRVSVKFSGDLPSAGGLKSSSASLNALIAALNELYGLGLGPVDIARLNAEMSIRVGISVTGAFDDAVASALGEAWLTDNFGRALLRRLDVSGRAVVLLPPWEKGRPKVDEMRAVAHIVRAAVLYAARGDWRTAMAINAVAYGFALGYDPTPTLLAFKMGAVGGVSGTGPSHVFVAESPEDLLRALSKYGRTIPVEIPKGPCKL</sequence>
<accession>A0ACC6UZQ0</accession>
<evidence type="ECO:0000313" key="2">
    <source>
        <dbReference type="Proteomes" id="UP000033636"/>
    </source>
</evidence>
<keyword evidence="1" id="KW-0418">Kinase</keyword>